<keyword evidence="1" id="KW-1133">Transmembrane helix</keyword>
<organism evidence="2 3">
    <name type="scientific">Lentibacillus kapialis</name>
    <dbReference type="NCBI Taxonomy" id="340214"/>
    <lineage>
        <taxon>Bacteria</taxon>
        <taxon>Bacillati</taxon>
        <taxon>Bacillota</taxon>
        <taxon>Bacilli</taxon>
        <taxon>Bacillales</taxon>
        <taxon>Bacillaceae</taxon>
        <taxon>Lentibacillus</taxon>
    </lineage>
</organism>
<feature type="transmembrane region" description="Helical" evidence="1">
    <location>
        <begin position="31"/>
        <end position="50"/>
    </location>
</feature>
<dbReference type="Proteomes" id="UP000658382">
    <property type="component" value="Unassembled WGS sequence"/>
</dbReference>
<keyword evidence="3" id="KW-1185">Reference proteome</keyword>
<keyword evidence="1" id="KW-0812">Transmembrane</keyword>
<dbReference type="RefSeq" id="WP_188632688.1">
    <property type="nucleotide sequence ID" value="NZ_BMNQ01000020.1"/>
</dbReference>
<name>A0A917PWG6_9BACI</name>
<reference evidence="2" key="1">
    <citation type="journal article" date="2014" name="Int. J. Syst. Evol. Microbiol.">
        <title>Complete genome sequence of Corynebacterium casei LMG S-19264T (=DSM 44701T), isolated from a smear-ripened cheese.</title>
        <authorList>
            <consortium name="US DOE Joint Genome Institute (JGI-PGF)"/>
            <person name="Walter F."/>
            <person name="Albersmeier A."/>
            <person name="Kalinowski J."/>
            <person name="Ruckert C."/>
        </authorList>
    </citation>
    <scope>NUCLEOTIDE SEQUENCE</scope>
    <source>
        <strain evidence="2">JCM 12580</strain>
    </source>
</reference>
<proteinExistence type="predicted"/>
<comment type="caution">
    <text evidence="2">The sequence shown here is derived from an EMBL/GenBank/DDBJ whole genome shotgun (WGS) entry which is preliminary data.</text>
</comment>
<evidence type="ECO:0000313" key="3">
    <source>
        <dbReference type="Proteomes" id="UP000658382"/>
    </source>
</evidence>
<keyword evidence="1" id="KW-0472">Membrane</keyword>
<gene>
    <name evidence="2" type="ORF">GCM10007063_17150</name>
</gene>
<accession>A0A917PWG6</accession>
<protein>
    <submittedName>
        <fullName evidence="2">Uncharacterized protein</fullName>
    </submittedName>
</protein>
<reference evidence="2" key="2">
    <citation type="submission" date="2020-09" db="EMBL/GenBank/DDBJ databases">
        <authorList>
            <person name="Sun Q."/>
            <person name="Ohkuma M."/>
        </authorList>
    </citation>
    <scope>NUCLEOTIDE SEQUENCE</scope>
    <source>
        <strain evidence="2">JCM 12580</strain>
    </source>
</reference>
<sequence>MKELLPFIFFVITVVAAFLNLLGLMQLIPLYITLPLLFISIYLTIFTFTHRNVYRGGRIRG</sequence>
<dbReference type="EMBL" id="BMNQ01000020">
    <property type="protein sequence ID" value="GGJ95197.1"/>
    <property type="molecule type" value="Genomic_DNA"/>
</dbReference>
<evidence type="ECO:0000313" key="2">
    <source>
        <dbReference type="EMBL" id="GGJ95197.1"/>
    </source>
</evidence>
<evidence type="ECO:0000256" key="1">
    <source>
        <dbReference type="SAM" id="Phobius"/>
    </source>
</evidence>
<dbReference type="AlphaFoldDB" id="A0A917PWG6"/>
<feature type="transmembrane region" description="Helical" evidence="1">
    <location>
        <begin position="7"/>
        <end position="25"/>
    </location>
</feature>